<dbReference type="InterPro" id="IPR002104">
    <property type="entry name" value="Integrase_catalytic"/>
</dbReference>
<dbReference type="AlphaFoldDB" id="A0A1H8AVG5"/>
<keyword evidence="3" id="KW-0233">DNA recombination</keyword>
<gene>
    <name evidence="5" type="ORF">SAMN05216180_1559</name>
</gene>
<keyword evidence="6" id="KW-1185">Reference proteome</keyword>
<dbReference type="SUPFAM" id="SSF56349">
    <property type="entry name" value="DNA breaking-rejoining enzymes"/>
    <property type="match status" value="1"/>
</dbReference>
<name>A0A1H8AVG5_9FIRM</name>
<organism evidence="5 6">
    <name type="scientific">Hydrogenoanaerobacterium saccharovorans</name>
    <dbReference type="NCBI Taxonomy" id="474960"/>
    <lineage>
        <taxon>Bacteria</taxon>
        <taxon>Bacillati</taxon>
        <taxon>Bacillota</taxon>
        <taxon>Clostridia</taxon>
        <taxon>Eubacteriales</taxon>
        <taxon>Oscillospiraceae</taxon>
        <taxon>Hydrogenoanaerobacterium</taxon>
    </lineage>
</organism>
<reference evidence="5 6" key="1">
    <citation type="submission" date="2016-10" db="EMBL/GenBank/DDBJ databases">
        <authorList>
            <person name="de Groot N.N."/>
        </authorList>
    </citation>
    <scope>NUCLEOTIDE SEQUENCE [LARGE SCALE GENOMIC DNA]</scope>
    <source>
        <strain evidence="5 6">CGMCC 1.5070</strain>
    </source>
</reference>
<dbReference type="PROSITE" id="PS51898">
    <property type="entry name" value="TYR_RECOMBINASE"/>
    <property type="match status" value="1"/>
</dbReference>
<feature type="domain" description="Tyr recombinase" evidence="4">
    <location>
        <begin position="77"/>
        <end position="277"/>
    </location>
</feature>
<dbReference type="Gene3D" id="1.10.150.130">
    <property type="match status" value="1"/>
</dbReference>
<dbReference type="PANTHER" id="PTHR30349:SF41">
    <property type="entry name" value="INTEGRASE_RECOMBINASE PROTEIN MJ0367-RELATED"/>
    <property type="match status" value="1"/>
</dbReference>
<dbReference type="InterPro" id="IPR010998">
    <property type="entry name" value="Integrase_recombinase_N"/>
</dbReference>
<dbReference type="CDD" id="cd01189">
    <property type="entry name" value="INT_ICEBs1_C_like"/>
    <property type="match status" value="1"/>
</dbReference>
<protein>
    <submittedName>
        <fullName evidence="5">Site-specific recombinase XerD</fullName>
    </submittedName>
</protein>
<dbReference type="EMBL" id="FOCG01000001">
    <property type="protein sequence ID" value="SEM74553.1"/>
    <property type="molecule type" value="Genomic_DNA"/>
</dbReference>
<dbReference type="Pfam" id="PF00589">
    <property type="entry name" value="Phage_integrase"/>
    <property type="match status" value="1"/>
</dbReference>
<dbReference type="GO" id="GO:0006310">
    <property type="term" value="P:DNA recombination"/>
    <property type="evidence" value="ECO:0007669"/>
    <property type="project" value="UniProtKB-KW"/>
</dbReference>
<evidence type="ECO:0000256" key="2">
    <source>
        <dbReference type="ARBA" id="ARBA00023125"/>
    </source>
</evidence>
<sequence>MNKHIYPYFKKENVYLDELKADDIQRYYYRKSLEGITSNSLLRHHSNLYTCLKYATKKHLIQQNPMMDVVRPKAVKFVPNFYSPTELINLLEVSKDSKIYVCIILAALLGLRRSEIIGLKWQNVNFTDKTIMIKLKAYRLRKDDNDTISPKLKTSSSYRILCLPDVLIKYLTNLRDLQLTKLKSPDYNQEYKDFICVDECGNRLNLDQVTNTFIRLIKQKNLRKIRFHDLRHSCATMLMILGYSIKQIQLWLGHSDISTTGNIYLHISTKDKSDMAKRINDVIQIYL</sequence>
<dbReference type="InterPro" id="IPR013762">
    <property type="entry name" value="Integrase-like_cat_sf"/>
</dbReference>
<dbReference type="InterPro" id="IPR011010">
    <property type="entry name" value="DNA_brk_join_enz"/>
</dbReference>
<evidence type="ECO:0000313" key="5">
    <source>
        <dbReference type="EMBL" id="SEM74553.1"/>
    </source>
</evidence>
<dbReference type="PANTHER" id="PTHR30349">
    <property type="entry name" value="PHAGE INTEGRASE-RELATED"/>
    <property type="match status" value="1"/>
</dbReference>
<dbReference type="Gene3D" id="1.10.443.10">
    <property type="entry name" value="Intergrase catalytic core"/>
    <property type="match status" value="1"/>
</dbReference>
<dbReference type="Proteomes" id="UP000199158">
    <property type="component" value="Unassembled WGS sequence"/>
</dbReference>
<evidence type="ECO:0000256" key="3">
    <source>
        <dbReference type="ARBA" id="ARBA00023172"/>
    </source>
</evidence>
<evidence type="ECO:0000259" key="4">
    <source>
        <dbReference type="PROSITE" id="PS51898"/>
    </source>
</evidence>
<dbReference type="OrthoDB" id="9785687at2"/>
<proteinExistence type="inferred from homology"/>
<keyword evidence="2" id="KW-0238">DNA-binding</keyword>
<dbReference type="GO" id="GO:0015074">
    <property type="term" value="P:DNA integration"/>
    <property type="evidence" value="ECO:0007669"/>
    <property type="project" value="InterPro"/>
</dbReference>
<evidence type="ECO:0000256" key="1">
    <source>
        <dbReference type="ARBA" id="ARBA00008857"/>
    </source>
</evidence>
<dbReference type="GO" id="GO:0003677">
    <property type="term" value="F:DNA binding"/>
    <property type="evidence" value="ECO:0007669"/>
    <property type="project" value="UniProtKB-KW"/>
</dbReference>
<evidence type="ECO:0000313" key="6">
    <source>
        <dbReference type="Proteomes" id="UP000199158"/>
    </source>
</evidence>
<accession>A0A1H8AVG5</accession>
<dbReference type="InterPro" id="IPR050090">
    <property type="entry name" value="Tyrosine_recombinase_XerCD"/>
</dbReference>
<dbReference type="STRING" id="474960.SAMN05216180_1559"/>
<comment type="similarity">
    <text evidence="1">Belongs to the 'phage' integrase family.</text>
</comment>